<keyword evidence="3" id="KW-0862">Zinc</keyword>
<dbReference type="Pfam" id="PF01753">
    <property type="entry name" value="zf-MYND"/>
    <property type="match status" value="1"/>
</dbReference>
<keyword evidence="7" id="KW-1185">Reference proteome</keyword>
<dbReference type="SUPFAM" id="SSF144232">
    <property type="entry name" value="HIT/MYND zinc finger-like"/>
    <property type="match status" value="1"/>
</dbReference>
<dbReference type="InParanoid" id="A0A5C3NMC4"/>
<evidence type="ECO:0000313" key="7">
    <source>
        <dbReference type="Proteomes" id="UP000308197"/>
    </source>
</evidence>
<dbReference type="Gene3D" id="6.10.140.2220">
    <property type="match status" value="1"/>
</dbReference>
<keyword evidence="1" id="KW-0479">Metal-binding</keyword>
<organism evidence="6 7">
    <name type="scientific">Polyporus arcularius HHB13444</name>
    <dbReference type="NCBI Taxonomy" id="1314778"/>
    <lineage>
        <taxon>Eukaryota</taxon>
        <taxon>Fungi</taxon>
        <taxon>Dikarya</taxon>
        <taxon>Basidiomycota</taxon>
        <taxon>Agaricomycotina</taxon>
        <taxon>Agaricomycetes</taxon>
        <taxon>Polyporales</taxon>
        <taxon>Polyporaceae</taxon>
        <taxon>Polyporus</taxon>
    </lineage>
</organism>
<evidence type="ECO:0000259" key="5">
    <source>
        <dbReference type="PROSITE" id="PS50865"/>
    </source>
</evidence>
<dbReference type="InterPro" id="IPR002893">
    <property type="entry name" value="Znf_MYND"/>
</dbReference>
<evidence type="ECO:0000256" key="4">
    <source>
        <dbReference type="PROSITE-ProRule" id="PRU00134"/>
    </source>
</evidence>
<reference evidence="6 7" key="1">
    <citation type="journal article" date="2019" name="Nat. Ecol. Evol.">
        <title>Megaphylogeny resolves global patterns of mushroom evolution.</title>
        <authorList>
            <person name="Varga T."/>
            <person name="Krizsan K."/>
            <person name="Foldi C."/>
            <person name="Dima B."/>
            <person name="Sanchez-Garcia M."/>
            <person name="Sanchez-Ramirez S."/>
            <person name="Szollosi G.J."/>
            <person name="Szarkandi J.G."/>
            <person name="Papp V."/>
            <person name="Albert L."/>
            <person name="Andreopoulos W."/>
            <person name="Angelini C."/>
            <person name="Antonin V."/>
            <person name="Barry K.W."/>
            <person name="Bougher N.L."/>
            <person name="Buchanan P."/>
            <person name="Buyck B."/>
            <person name="Bense V."/>
            <person name="Catcheside P."/>
            <person name="Chovatia M."/>
            <person name="Cooper J."/>
            <person name="Damon W."/>
            <person name="Desjardin D."/>
            <person name="Finy P."/>
            <person name="Geml J."/>
            <person name="Haridas S."/>
            <person name="Hughes K."/>
            <person name="Justo A."/>
            <person name="Karasinski D."/>
            <person name="Kautmanova I."/>
            <person name="Kiss B."/>
            <person name="Kocsube S."/>
            <person name="Kotiranta H."/>
            <person name="LaButti K.M."/>
            <person name="Lechner B.E."/>
            <person name="Liimatainen K."/>
            <person name="Lipzen A."/>
            <person name="Lukacs Z."/>
            <person name="Mihaltcheva S."/>
            <person name="Morgado L.N."/>
            <person name="Niskanen T."/>
            <person name="Noordeloos M.E."/>
            <person name="Ohm R.A."/>
            <person name="Ortiz-Santana B."/>
            <person name="Ovrebo C."/>
            <person name="Racz N."/>
            <person name="Riley R."/>
            <person name="Savchenko A."/>
            <person name="Shiryaev A."/>
            <person name="Soop K."/>
            <person name="Spirin V."/>
            <person name="Szebenyi C."/>
            <person name="Tomsovsky M."/>
            <person name="Tulloss R.E."/>
            <person name="Uehling J."/>
            <person name="Grigoriev I.V."/>
            <person name="Vagvolgyi C."/>
            <person name="Papp T."/>
            <person name="Martin F.M."/>
            <person name="Miettinen O."/>
            <person name="Hibbett D.S."/>
            <person name="Nagy L.G."/>
        </authorList>
    </citation>
    <scope>NUCLEOTIDE SEQUENCE [LARGE SCALE GENOMIC DNA]</scope>
    <source>
        <strain evidence="6 7">HHB13444</strain>
    </source>
</reference>
<gene>
    <name evidence="6" type="ORF">K466DRAFT_570883</name>
</gene>
<dbReference type="EMBL" id="ML212589">
    <property type="protein sequence ID" value="TFK78364.1"/>
    <property type="molecule type" value="Genomic_DNA"/>
</dbReference>
<accession>A0A5C3NMC4</accession>
<dbReference type="STRING" id="1314778.A0A5C3NMC4"/>
<feature type="non-terminal residue" evidence="6">
    <location>
        <position position="209"/>
    </location>
</feature>
<keyword evidence="2 4" id="KW-0863">Zinc-finger</keyword>
<dbReference type="GO" id="GO:0008270">
    <property type="term" value="F:zinc ion binding"/>
    <property type="evidence" value="ECO:0007669"/>
    <property type="project" value="UniProtKB-KW"/>
</dbReference>
<evidence type="ECO:0000256" key="2">
    <source>
        <dbReference type="ARBA" id="ARBA00022771"/>
    </source>
</evidence>
<evidence type="ECO:0000256" key="1">
    <source>
        <dbReference type="ARBA" id="ARBA00022723"/>
    </source>
</evidence>
<feature type="domain" description="MYND-type" evidence="5">
    <location>
        <begin position="17"/>
        <end position="60"/>
    </location>
</feature>
<name>A0A5C3NMC4_9APHY</name>
<dbReference type="AlphaFoldDB" id="A0A5C3NMC4"/>
<proteinExistence type="predicted"/>
<dbReference type="Proteomes" id="UP000308197">
    <property type="component" value="Unassembled WGS sequence"/>
</dbReference>
<evidence type="ECO:0000256" key="3">
    <source>
        <dbReference type="ARBA" id="ARBA00022833"/>
    </source>
</evidence>
<evidence type="ECO:0000313" key="6">
    <source>
        <dbReference type="EMBL" id="TFK78364.1"/>
    </source>
</evidence>
<protein>
    <recommendedName>
        <fullName evidence="5">MYND-type domain-containing protein</fullName>
    </recommendedName>
</protein>
<dbReference type="PROSITE" id="PS50865">
    <property type="entry name" value="ZF_MYND_2"/>
    <property type="match status" value="1"/>
</dbReference>
<sequence>MDDNLDVLPSAPTTRFCTNCNESETPDRKLKKCGGCSDPDVVYCSVICQKMAWVGHNSACQRKAWPTHKPKDGAESSGDISNGSRITDFLTAQYYTFRGIAYSMALLHCQAQRELDPTSVELPRFLRFKLRELPSADTRGSGNPATRFMLVDHSFDDMKKSMRERPLFWQRAEPMRKEAIRMFSRDSTYGGPLAVEYYVPGSDVSGVVE</sequence>